<feature type="domain" description="DUF5916" evidence="1">
    <location>
        <begin position="168"/>
        <end position="265"/>
    </location>
</feature>
<keyword evidence="3" id="KW-1185">Reference proteome</keyword>
<dbReference type="Gene3D" id="2.60.40.1190">
    <property type="match status" value="1"/>
</dbReference>
<evidence type="ECO:0000313" key="3">
    <source>
        <dbReference type="Proteomes" id="UP000622317"/>
    </source>
</evidence>
<gene>
    <name evidence="2" type="ORF">IEN85_10455</name>
</gene>
<accession>A0A927IHK5</accession>
<dbReference type="Proteomes" id="UP000622317">
    <property type="component" value="Unassembled WGS sequence"/>
</dbReference>
<evidence type="ECO:0000313" key="2">
    <source>
        <dbReference type="EMBL" id="MBD5779909.1"/>
    </source>
</evidence>
<name>A0A927IHK5_9BACT</name>
<comment type="caution">
    <text evidence="2">The sequence shown here is derived from an EMBL/GenBank/DDBJ whole genome shotgun (WGS) entry which is preliminary data.</text>
</comment>
<dbReference type="SUPFAM" id="SSF49344">
    <property type="entry name" value="CBD9-like"/>
    <property type="match status" value="1"/>
</dbReference>
<dbReference type="RefSeq" id="WP_191617037.1">
    <property type="nucleotide sequence ID" value="NZ_JACYFG010000022.1"/>
</dbReference>
<dbReference type="AlphaFoldDB" id="A0A927IHK5"/>
<protein>
    <submittedName>
        <fullName evidence="2">Carbohydrate binding family 9 domain-containing protein</fullName>
    </submittedName>
</protein>
<reference evidence="2" key="1">
    <citation type="submission" date="2020-09" db="EMBL/GenBank/DDBJ databases">
        <title>Pelagicoccus enzymogenes sp. nov. with an EPS production, isolated from marine sediment.</title>
        <authorList>
            <person name="Feng X."/>
        </authorList>
    </citation>
    <scope>NUCLEOTIDE SEQUENCE</scope>
    <source>
        <strain evidence="2">NFK12</strain>
    </source>
</reference>
<sequence length="645" mass="71717">MQTEVYMAFDDDKIYFGLVASDPEAESIVATQLKRDSDLNGDDFFALVLDPFLDLRNGYYFAFNALGARRDALIRGGATLNADWDGIWDVVTNRTAGGWVAEGFIPFSTLSFKSDVEAWGLNMERVIARSGERLRWNGTQRQFEVNNLANAGRLRGLAGLQRAAGFELRPSLSITYSEDSRSDTDFSNFKPSFDLFYKLTESTTAVVTVNTDFADAEVDDRVVNLTRFPVKFPEKRAFFLQDAGVFSYSLINNNPLPYYSRRMGLGRRGEIVDIVAGARISGREGPVNFGVLGVRTEAAGEIEAKDLAVARVLLNLSDEAGVGVIATSGDPLSNGNATLFGLDLNYTTGDLFGRPANLLDSSLYYQTTSSTGRDQDSEAYGWGFKFDSPTWGFVSYLDRVGIDYFPALGSVRQTGVSTLTGRLDYEFNPESLKSVVPTVTYVQRDNLVDHELELETYGFEVTAETQRGETLLLRVREEWERLPSAFSVGPGVKVLPGAFSGQRIESLVTTSKSRPFSGTLGFARIPYYGGYQTEYSSSFTWRPNPLFNVDSTFEYTDVALPYAQFPVRLVKAGATLQFSKELIWSALGQFDNISESIGFNTRLRWTYAPGSDVYLVFNQGIDASGDRWDYFRFDLSAKVGATYRF</sequence>
<organism evidence="2 3">
    <name type="scientific">Pelagicoccus enzymogenes</name>
    <dbReference type="NCBI Taxonomy" id="2773457"/>
    <lineage>
        <taxon>Bacteria</taxon>
        <taxon>Pseudomonadati</taxon>
        <taxon>Verrucomicrobiota</taxon>
        <taxon>Opitutia</taxon>
        <taxon>Puniceicoccales</taxon>
        <taxon>Pelagicoccaceae</taxon>
        <taxon>Pelagicoccus</taxon>
    </lineage>
</organism>
<evidence type="ECO:0000259" key="1">
    <source>
        <dbReference type="Pfam" id="PF19313"/>
    </source>
</evidence>
<dbReference type="CDD" id="cd09618">
    <property type="entry name" value="CBM9_like_2"/>
    <property type="match status" value="1"/>
</dbReference>
<dbReference type="Pfam" id="PF19313">
    <property type="entry name" value="DUF5916"/>
    <property type="match status" value="1"/>
</dbReference>
<proteinExistence type="predicted"/>
<dbReference type="InterPro" id="IPR045670">
    <property type="entry name" value="DUF5916"/>
</dbReference>
<dbReference type="EMBL" id="JACYFG010000022">
    <property type="protein sequence ID" value="MBD5779909.1"/>
    <property type="molecule type" value="Genomic_DNA"/>
</dbReference>